<protein>
    <submittedName>
        <fullName evidence="6">DUF4268 domain-containing protein</fullName>
    </submittedName>
</protein>
<dbReference type="PANTHER" id="PTHR35149:SF1">
    <property type="entry name" value="DUF5655 DOMAIN-CONTAINING PROTEIN"/>
    <property type="match status" value="1"/>
</dbReference>
<evidence type="ECO:0000259" key="3">
    <source>
        <dbReference type="Pfam" id="PF07510"/>
    </source>
</evidence>
<evidence type="ECO:0000256" key="1">
    <source>
        <dbReference type="SAM" id="MobiDB-lite"/>
    </source>
</evidence>
<evidence type="ECO:0000313" key="6">
    <source>
        <dbReference type="EMBL" id="HJF72768.1"/>
    </source>
</evidence>
<dbReference type="InterPro" id="IPR025364">
    <property type="entry name" value="DUF4268"/>
</dbReference>
<comment type="caution">
    <text evidence="6">The sequence shown here is derived from an EMBL/GenBank/DDBJ whole genome shotgun (WGS) entry which is preliminary data.</text>
</comment>
<reference evidence="6" key="2">
    <citation type="submission" date="2021-09" db="EMBL/GenBank/DDBJ databases">
        <authorList>
            <person name="Gilroy R."/>
        </authorList>
    </citation>
    <scope>NUCLEOTIDE SEQUENCE</scope>
    <source>
        <strain evidence="6">ChiHjej11B10-15683</strain>
    </source>
</reference>
<feature type="domain" description="GmrSD restriction endonucleases C-terminal" evidence="3">
    <location>
        <begin position="514"/>
        <end position="654"/>
    </location>
</feature>
<dbReference type="PANTHER" id="PTHR35149">
    <property type="entry name" value="SLL5132 PROTEIN"/>
    <property type="match status" value="1"/>
</dbReference>
<accession>A0A921H9P7</accession>
<proteinExistence type="predicted"/>
<gene>
    <name evidence="6" type="ORF">K8W15_01010</name>
</gene>
<dbReference type="Pfam" id="PF03235">
    <property type="entry name" value="GmrSD_N"/>
    <property type="match status" value="1"/>
</dbReference>
<dbReference type="InterPro" id="IPR004919">
    <property type="entry name" value="GmrSD_N"/>
</dbReference>
<dbReference type="Proteomes" id="UP000749334">
    <property type="component" value="Unassembled WGS sequence"/>
</dbReference>
<feature type="domain" description="DUF7662" evidence="5">
    <location>
        <begin position="859"/>
        <end position="929"/>
    </location>
</feature>
<dbReference type="Pfam" id="PF07510">
    <property type="entry name" value="GmrSD_C"/>
    <property type="match status" value="1"/>
</dbReference>
<dbReference type="Pfam" id="PF24698">
    <property type="entry name" value="DUF7662"/>
    <property type="match status" value="1"/>
</dbReference>
<dbReference type="EMBL" id="DYVQ01000009">
    <property type="protein sequence ID" value="HJF72768.1"/>
    <property type="molecule type" value="Genomic_DNA"/>
</dbReference>
<name>A0A921H9P7_9PAST</name>
<reference evidence="6" key="1">
    <citation type="journal article" date="2021" name="PeerJ">
        <title>Extensive microbial diversity within the chicken gut microbiome revealed by metagenomics and culture.</title>
        <authorList>
            <person name="Gilroy R."/>
            <person name="Ravi A."/>
            <person name="Getino M."/>
            <person name="Pursley I."/>
            <person name="Horton D.L."/>
            <person name="Alikhan N.F."/>
            <person name="Baker D."/>
            <person name="Gharbi K."/>
            <person name="Hall N."/>
            <person name="Watson M."/>
            <person name="Adriaenssens E.M."/>
            <person name="Foster-Nyarko E."/>
            <person name="Jarju S."/>
            <person name="Secka A."/>
            <person name="Antonio M."/>
            <person name="Oren A."/>
            <person name="Chaudhuri R.R."/>
            <person name="La Ragione R."/>
            <person name="Hildebrand F."/>
            <person name="Pallen M.J."/>
        </authorList>
    </citation>
    <scope>NUCLEOTIDE SEQUENCE</scope>
    <source>
        <strain evidence="6">ChiHjej11B10-15683</strain>
    </source>
</reference>
<feature type="domain" description="GmrSD restriction endonucleases N-terminal" evidence="2">
    <location>
        <begin position="11"/>
        <end position="251"/>
    </location>
</feature>
<feature type="domain" description="DUF4268" evidence="4">
    <location>
        <begin position="716"/>
        <end position="843"/>
    </location>
</feature>
<evidence type="ECO:0000313" key="7">
    <source>
        <dbReference type="Proteomes" id="UP000749334"/>
    </source>
</evidence>
<evidence type="ECO:0000259" key="4">
    <source>
        <dbReference type="Pfam" id="PF14088"/>
    </source>
</evidence>
<organism evidence="6 7">
    <name type="scientific">Gallibacterium anatis</name>
    <dbReference type="NCBI Taxonomy" id="750"/>
    <lineage>
        <taxon>Bacteria</taxon>
        <taxon>Pseudomonadati</taxon>
        <taxon>Pseudomonadota</taxon>
        <taxon>Gammaproteobacteria</taxon>
        <taxon>Pasteurellales</taxon>
        <taxon>Pasteurellaceae</taxon>
        <taxon>Gallibacterium</taxon>
    </lineage>
</organism>
<dbReference type="AlphaFoldDB" id="A0A921H9P7"/>
<dbReference type="Pfam" id="PF14088">
    <property type="entry name" value="DUF4268"/>
    <property type="match status" value="1"/>
</dbReference>
<feature type="region of interest" description="Disordered" evidence="1">
    <location>
        <begin position="606"/>
        <end position="630"/>
    </location>
</feature>
<sequence>MANELQPLSLLFQNRLFRIPDYQRGYAWQQSQLIDFWDDIINLQDDRYHYTGLLSLKELKKKVISSWGEDIWMVDAGFKACHIVDGQQRLTTFIVLLNELIEIAKAENKDLTENDIVLGFETLKDIRSKYICRHRPPNNQITTYLFGYEVDNPSAEYLKYRVFNEPYSGSVNETYYTKNLKYAKEFFKKNISELYADEGMKGLSNLYLKLTQRLMFNIHEIDDDYDVFVAFETMNNRGKKLTNLELLKNRLIYLTTLYADDKFDELDKSNLRKQINDAWKEVYYQLGRNEKTPLSDDEFLRAHWISYFSYSRKKGDDYINFLLGKFSAKNIFKKKTIYLSSGEEETSDLNYDEDDLNVEIEEKETMEVSKLEPSEISSYVNSLKDLAKYWYDTYFPLQSENLTQEEKQWVDKLNRIGIGYFRPLVMVIISRRDFSEEQRLKAFKAIERFIFICFRLGTYQATFRSSEYNRATRSVYLHEMNLEDLIEDIEDTTNSNIEYAIPNFVTRIEKNFDNNTGFYTWNPIRYFLYEYEVFLSQKNNIDKLNWMLFTKSEKDKVSIEHILPQTPSKYYWKNAFRQFDEDEIKLLSGALGNLLPLSQSINSSLQNDSFEDKKTSKSSGRRGYENGSHSEIEISKESDWSADRIYNRSKQLLEFMERRWKFSMTKEQLDRLVYVSFAVDGREVPDELPKEKLVETTVKSNDAQNKESNDELGNKQLQFWTAFVNYCTEEGRGDIGARKPLQQNWYDIAVPNAEFHLSFTVTRSKYITLLLYVYNPEAFAQLEEKKDKIESLFGDKFDWYSSKAGSIAKRILYRKEYDIFNPSKHTDIFEWMIEKYDLLHNALIAVGEIDANQRTEKKFDPLKEFLVNSTEAEMTLSFRQIEDIIGETLCKSAYNYNAYWNPSATHILPHTIIEAGYEIVNVDLIGKSVELKKNK</sequence>
<dbReference type="InterPro" id="IPR056079">
    <property type="entry name" value="DUF7662"/>
</dbReference>
<dbReference type="InterPro" id="IPR011089">
    <property type="entry name" value="GmrSD_C"/>
</dbReference>
<evidence type="ECO:0000259" key="5">
    <source>
        <dbReference type="Pfam" id="PF24698"/>
    </source>
</evidence>
<evidence type="ECO:0000259" key="2">
    <source>
        <dbReference type="Pfam" id="PF03235"/>
    </source>
</evidence>